<feature type="domain" description="Histidine kinase/HSP90-like ATPase" evidence="9">
    <location>
        <begin position="140"/>
        <end position="230"/>
    </location>
</feature>
<dbReference type="EC" id="2.7.13.3" evidence="2"/>
<dbReference type="InterPro" id="IPR050482">
    <property type="entry name" value="Sensor_HK_TwoCompSys"/>
</dbReference>
<evidence type="ECO:0000256" key="6">
    <source>
        <dbReference type="ARBA" id="ARBA00022777"/>
    </source>
</evidence>
<dbReference type="Gene3D" id="3.30.565.10">
    <property type="entry name" value="Histidine kinase-like ATPase, C-terminal domain"/>
    <property type="match status" value="1"/>
</dbReference>
<keyword evidence="7" id="KW-0067">ATP-binding</keyword>
<evidence type="ECO:0000256" key="8">
    <source>
        <dbReference type="ARBA" id="ARBA00023012"/>
    </source>
</evidence>
<comment type="caution">
    <text evidence="10">The sequence shown here is derived from an EMBL/GenBank/DDBJ whole genome shotgun (WGS) entry which is preliminary data.</text>
</comment>
<dbReference type="RefSeq" id="WP_270006700.1">
    <property type="nucleotide sequence ID" value="NZ_JAPCID010000047.1"/>
</dbReference>
<dbReference type="PANTHER" id="PTHR24421:SF10">
    <property type="entry name" value="NITRATE_NITRITE SENSOR PROTEIN NARQ"/>
    <property type="match status" value="1"/>
</dbReference>
<dbReference type="Gene3D" id="1.20.5.1930">
    <property type="match status" value="1"/>
</dbReference>
<dbReference type="InterPro" id="IPR036890">
    <property type="entry name" value="HATPase_C_sf"/>
</dbReference>
<evidence type="ECO:0000259" key="9">
    <source>
        <dbReference type="SMART" id="SM00387"/>
    </source>
</evidence>
<proteinExistence type="predicted"/>
<sequence>MRRARACYGRSSMNSDLGSSAALAEELQASRTRIVEAADEARRRIERDLHDGAQQRLVTASMLLKVAMRGAADDSRLREDLERVAAELDAGLGELRELARGIHPAVLTAKGLSAAIDALAARSSVPVRVVGSLPARPAAAVELALYFTVAEALTNVAKYAAATEVVVTIEGDDQQAQVEVRDDGRGGADPTAGSGLRGLVDRLGALRGHLHVESPEGGGTVLRAVVPRDPHDPRADTNCGCCAVGQCRCAA</sequence>
<evidence type="ECO:0000256" key="5">
    <source>
        <dbReference type="ARBA" id="ARBA00022741"/>
    </source>
</evidence>
<evidence type="ECO:0000256" key="4">
    <source>
        <dbReference type="ARBA" id="ARBA00022679"/>
    </source>
</evidence>
<evidence type="ECO:0000313" key="10">
    <source>
        <dbReference type="EMBL" id="MDA0140930.1"/>
    </source>
</evidence>
<dbReference type="SMART" id="SM00387">
    <property type="entry name" value="HATPase_c"/>
    <property type="match status" value="1"/>
</dbReference>
<dbReference type="EMBL" id="JAPCID010000047">
    <property type="protein sequence ID" value="MDA0140930.1"/>
    <property type="molecule type" value="Genomic_DNA"/>
</dbReference>
<keyword evidence="11" id="KW-1185">Reference proteome</keyword>
<keyword evidence="4" id="KW-0808">Transferase</keyword>
<keyword evidence="8" id="KW-0902">Two-component regulatory system</keyword>
<dbReference type="InterPro" id="IPR003594">
    <property type="entry name" value="HATPase_dom"/>
</dbReference>
<evidence type="ECO:0000313" key="11">
    <source>
        <dbReference type="Proteomes" id="UP001147700"/>
    </source>
</evidence>
<dbReference type="Pfam" id="PF02518">
    <property type="entry name" value="HATPase_c"/>
    <property type="match status" value="1"/>
</dbReference>
<protein>
    <recommendedName>
        <fullName evidence="2">histidine kinase</fullName>
        <ecNumber evidence="2">2.7.13.3</ecNumber>
    </recommendedName>
</protein>
<accession>A0ABT4RR44</accession>
<organism evidence="10 11">
    <name type="scientific">Solirubrobacter deserti</name>
    <dbReference type="NCBI Taxonomy" id="2282478"/>
    <lineage>
        <taxon>Bacteria</taxon>
        <taxon>Bacillati</taxon>
        <taxon>Actinomycetota</taxon>
        <taxon>Thermoleophilia</taxon>
        <taxon>Solirubrobacterales</taxon>
        <taxon>Solirubrobacteraceae</taxon>
        <taxon>Solirubrobacter</taxon>
    </lineage>
</organism>
<dbReference type="CDD" id="cd16917">
    <property type="entry name" value="HATPase_UhpB-NarQ-NarX-like"/>
    <property type="match status" value="1"/>
</dbReference>
<dbReference type="PANTHER" id="PTHR24421">
    <property type="entry name" value="NITRATE/NITRITE SENSOR PROTEIN NARX-RELATED"/>
    <property type="match status" value="1"/>
</dbReference>
<evidence type="ECO:0000256" key="1">
    <source>
        <dbReference type="ARBA" id="ARBA00000085"/>
    </source>
</evidence>
<evidence type="ECO:0000256" key="2">
    <source>
        <dbReference type="ARBA" id="ARBA00012438"/>
    </source>
</evidence>
<dbReference type="GO" id="GO:0016301">
    <property type="term" value="F:kinase activity"/>
    <property type="evidence" value="ECO:0007669"/>
    <property type="project" value="UniProtKB-KW"/>
</dbReference>
<name>A0ABT4RR44_9ACTN</name>
<dbReference type="SUPFAM" id="SSF55874">
    <property type="entry name" value="ATPase domain of HSP90 chaperone/DNA topoisomerase II/histidine kinase"/>
    <property type="match status" value="1"/>
</dbReference>
<evidence type="ECO:0000256" key="3">
    <source>
        <dbReference type="ARBA" id="ARBA00022553"/>
    </source>
</evidence>
<gene>
    <name evidence="10" type="ORF">OJ962_25770</name>
</gene>
<keyword evidence="3" id="KW-0597">Phosphoprotein</keyword>
<dbReference type="InterPro" id="IPR011712">
    <property type="entry name" value="Sig_transdc_His_kin_sub3_dim/P"/>
</dbReference>
<dbReference type="Pfam" id="PF07730">
    <property type="entry name" value="HisKA_3"/>
    <property type="match status" value="1"/>
</dbReference>
<dbReference type="Proteomes" id="UP001147700">
    <property type="component" value="Unassembled WGS sequence"/>
</dbReference>
<comment type="catalytic activity">
    <reaction evidence="1">
        <text>ATP + protein L-histidine = ADP + protein N-phospho-L-histidine.</text>
        <dbReference type="EC" id="2.7.13.3"/>
    </reaction>
</comment>
<keyword evidence="6 10" id="KW-0418">Kinase</keyword>
<keyword evidence="5" id="KW-0547">Nucleotide-binding</keyword>
<reference evidence="10" key="1">
    <citation type="submission" date="2022-10" db="EMBL/GenBank/DDBJ databases">
        <title>The WGS of Solirubrobacter sp. CPCC 204708.</title>
        <authorList>
            <person name="Jiang Z."/>
        </authorList>
    </citation>
    <scope>NUCLEOTIDE SEQUENCE</scope>
    <source>
        <strain evidence="10">CPCC 204708</strain>
    </source>
</reference>
<evidence type="ECO:0000256" key="7">
    <source>
        <dbReference type="ARBA" id="ARBA00022840"/>
    </source>
</evidence>